<name>A0A240UTF5_9GAMM</name>
<keyword evidence="7" id="KW-1185">Reference proteome</keyword>
<reference evidence="6 7" key="1">
    <citation type="submission" date="2017-05" db="EMBL/GenBank/DDBJ databases">
        <authorList>
            <person name="Song R."/>
            <person name="Chenine A.L."/>
            <person name="Ruprecht R.M."/>
        </authorList>
    </citation>
    <scope>NUCLEOTIDE SEQUENCE [LARGE SCALE GENOMIC DNA]</scope>
    <source>
        <strain evidence="6">SW32</strain>
    </source>
</reference>
<protein>
    <submittedName>
        <fullName evidence="6">Type IV-A pilus assembly ATPase PilB</fullName>
    </submittedName>
</protein>
<dbReference type="GO" id="GO:0005524">
    <property type="term" value="F:ATP binding"/>
    <property type="evidence" value="ECO:0007669"/>
    <property type="project" value="UniProtKB-KW"/>
</dbReference>
<dbReference type="Pfam" id="PF00437">
    <property type="entry name" value="T2SSE"/>
    <property type="match status" value="1"/>
</dbReference>
<dbReference type="OrthoDB" id="9776961at2"/>
<sequence length="578" mass="63882">MSDAFTQLSANPLRSLARQLVEDGLLDADRALALETQAQQEKRPLLRLITEETDVSPRDAIQSAGWAFGLGCVDLEAIPVARLPPLQGLPESMIRRLGVLPLMRHERCLIVAVDDPSRLPELDELQFVIGMSVEGMLAPAEQLSARLEQYLKVHGEGALALLEGHNALETLALEENDLALDQAEDASFQSSDDAPVVRFVKQILLDGIRRGASDIHFEPFEESFRIRFRVDGILVEASRPPAQLRQRIAARIKVMAKLDISERRLPQDGNMRLKLSSRRHVEFRVNTLPTLFGEKIVMRLLDPDSARMGIDALGFTPEQRAIFEQAIARPQGMILSTGPTGSGKTVTLYTALNLLNTEARNIATAEDPVEIKLEGINQVNVRPNIGFDFAAALRAFLRQDPDVVMVGEIRDLETAEVAIKAAQTGHLVLSTLHTNSAAETLTRLGNMGVAGFNIATSISLIIAQRLARRLCERCRQPVTLPREVLRHQGLNDEEIDQATLYQAVGCEHCTHGYRGRVGIYEMVPISSAMSHLIMQDAGAMALAEQARREGHHDLRRSGLHKVLTGLTTLEELNRTIQE</sequence>
<dbReference type="KEGG" id="kma:B9H00_15550"/>
<keyword evidence="3" id="KW-0963">Cytoplasm</keyword>
<keyword evidence="4" id="KW-0547">Nucleotide-binding</keyword>
<evidence type="ECO:0000256" key="5">
    <source>
        <dbReference type="ARBA" id="ARBA00022840"/>
    </source>
</evidence>
<dbReference type="NCBIfam" id="TIGR02538">
    <property type="entry name" value="type_IV_pilB"/>
    <property type="match status" value="1"/>
</dbReference>
<organism evidence="6 7">
    <name type="scientific">Kushneria marisflavi</name>
    <dbReference type="NCBI Taxonomy" id="157779"/>
    <lineage>
        <taxon>Bacteria</taxon>
        <taxon>Pseudomonadati</taxon>
        <taxon>Pseudomonadota</taxon>
        <taxon>Gammaproteobacteria</taxon>
        <taxon>Oceanospirillales</taxon>
        <taxon>Halomonadaceae</taxon>
        <taxon>Kushneria</taxon>
    </lineage>
</organism>
<dbReference type="InterPro" id="IPR027417">
    <property type="entry name" value="P-loop_NTPase"/>
</dbReference>
<evidence type="ECO:0000313" key="7">
    <source>
        <dbReference type="Proteomes" id="UP000194457"/>
    </source>
</evidence>
<dbReference type="AlphaFoldDB" id="A0A240UTF5"/>
<proteinExistence type="inferred from homology"/>
<dbReference type="PANTHER" id="PTHR30258">
    <property type="entry name" value="TYPE II SECRETION SYSTEM PROTEIN GSPE-RELATED"/>
    <property type="match status" value="1"/>
</dbReference>
<evidence type="ECO:0000256" key="2">
    <source>
        <dbReference type="ARBA" id="ARBA00006611"/>
    </source>
</evidence>
<dbReference type="FunFam" id="3.30.450.90:FF:000001">
    <property type="entry name" value="Type II secretion system ATPase GspE"/>
    <property type="match status" value="1"/>
</dbReference>
<dbReference type="GO" id="GO:0016887">
    <property type="term" value="F:ATP hydrolysis activity"/>
    <property type="evidence" value="ECO:0007669"/>
    <property type="project" value="InterPro"/>
</dbReference>
<dbReference type="RefSeq" id="WP_086901416.1">
    <property type="nucleotide sequence ID" value="NZ_CP021358.1"/>
</dbReference>
<dbReference type="Pfam" id="PF05157">
    <property type="entry name" value="MshEN"/>
    <property type="match status" value="1"/>
</dbReference>
<dbReference type="InterPro" id="IPR001482">
    <property type="entry name" value="T2SS/T4SS_dom"/>
</dbReference>
<dbReference type="FunFam" id="3.40.50.300:FF:000398">
    <property type="entry name" value="Type IV pilus assembly ATPase PilB"/>
    <property type="match status" value="1"/>
</dbReference>
<dbReference type="EMBL" id="CP021358">
    <property type="protein sequence ID" value="ART64290.1"/>
    <property type="molecule type" value="Genomic_DNA"/>
</dbReference>
<evidence type="ECO:0000313" key="6">
    <source>
        <dbReference type="EMBL" id="ART64290.1"/>
    </source>
</evidence>
<dbReference type="Gene3D" id="3.40.50.300">
    <property type="entry name" value="P-loop containing nucleotide triphosphate hydrolases"/>
    <property type="match status" value="1"/>
</dbReference>
<keyword evidence="5" id="KW-0067">ATP-binding</keyword>
<evidence type="ECO:0000256" key="4">
    <source>
        <dbReference type="ARBA" id="ARBA00022741"/>
    </source>
</evidence>
<dbReference type="Gene3D" id="3.30.450.90">
    <property type="match status" value="1"/>
</dbReference>
<dbReference type="CDD" id="cd01129">
    <property type="entry name" value="PulE-GspE-like"/>
    <property type="match status" value="1"/>
</dbReference>
<evidence type="ECO:0000256" key="3">
    <source>
        <dbReference type="ARBA" id="ARBA00022490"/>
    </source>
</evidence>
<dbReference type="GO" id="GO:0009297">
    <property type="term" value="P:pilus assembly"/>
    <property type="evidence" value="ECO:0007669"/>
    <property type="project" value="InterPro"/>
</dbReference>
<dbReference type="SUPFAM" id="SSF160246">
    <property type="entry name" value="EspE N-terminal domain-like"/>
    <property type="match status" value="1"/>
</dbReference>
<dbReference type="GO" id="GO:0005737">
    <property type="term" value="C:cytoplasm"/>
    <property type="evidence" value="ECO:0007669"/>
    <property type="project" value="UniProtKB-SubCell"/>
</dbReference>
<comment type="subcellular location">
    <subcellularLocation>
        <location evidence="1">Cytoplasm</location>
    </subcellularLocation>
</comment>
<comment type="similarity">
    <text evidence="2">Belongs to the GSP E family.</text>
</comment>
<dbReference type="SUPFAM" id="SSF52540">
    <property type="entry name" value="P-loop containing nucleoside triphosphate hydrolases"/>
    <property type="match status" value="1"/>
</dbReference>
<dbReference type="InterPro" id="IPR037257">
    <property type="entry name" value="T2SS_E_N_sf"/>
</dbReference>
<dbReference type="Proteomes" id="UP000194457">
    <property type="component" value="Chromosome"/>
</dbReference>
<dbReference type="InterPro" id="IPR007831">
    <property type="entry name" value="T2SS_GspE_N"/>
</dbReference>
<dbReference type="Gene3D" id="3.30.300.160">
    <property type="entry name" value="Type II secretion system, protein E, N-terminal domain"/>
    <property type="match status" value="1"/>
</dbReference>
<accession>A0A240UTF5</accession>
<dbReference type="GO" id="GO:0005886">
    <property type="term" value="C:plasma membrane"/>
    <property type="evidence" value="ECO:0007669"/>
    <property type="project" value="TreeGrafter"/>
</dbReference>
<gene>
    <name evidence="6" type="ORF">B9H00_15550</name>
</gene>
<dbReference type="PROSITE" id="PS00662">
    <property type="entry name" value="T2SP_E"/>
    <property type="match status" value="1"/>
</dbReference>
<evidence type="ECO:0000256" key="1">
    <source>
        <dbReference type="ARBA" id="ARBA00004496"/>
    </source>
</evidence>
<dbReference type="PANTHER" id="PTHR30258:SF1">
    <property type="entry name" value="PROTEIN TRANSPORT PROTEIN HOFB HOMOLOG"/>
    <property type="match status" value="1"/>
</dbReference>
<dbReference type="InterPro" id="IPR013374">
    <property type="entry name" value="ATPase_typ4_pilus-assembl_PilB"/>
</dbReference>